<evidence type="ECO:0000259" key="4">
    <source>
        <dbReference type="PROSITE" id="PS50296"/>
    </source>
</evidence>
<protein>
    <recommendedName>
        <fullName evidence="2">Density-regulated protein</fullName>
    </recommendedName>
</protein>
<comment type="similarity">
    <text evidence="1 2">Belongs to the DENR family.</text>
</comment>
<evidence type="ECO:0000256" key="3">
    <source>
        <dbReference type="SAM" id="MobiDB-lite"/>
    </source>
</evidence>
<dbReference type="FunFam" id="3.30.780.10:FF:000004">
    <property type="entry name" value="density-regulated protein-like"/>
    <property type="match status" value="1"/>
</dbReference>
<dbReference type="EMBL" id="JAODUO010000331">
    <property type="protein sequence ID" value="KAK2182925.1"/>
    <property type="molecule type" value="Genomic_DNA"/>
</dbReference>
<evidence type="ECO:0000256" key="1">
    <source>
        <dbReference type="ARBA" id="ARBA00007514"/>
    </source>
</evidence>
<dbReference type="InterPro" id="IPR048517">
    <property type="entry name" value="DENR_N"/>
</dbReference>
<dbReference type="Pfam" id="PF21023">
    <property type="entry name" value="DENR_N"/>
    <property type="match status" value="1"/>
</dbReference>
<dbReference type="GO" id="GO:0002188">
    <property type="term" value="P:translation reinitiation"/>
    <property type="evidence" value="ECO:0007669"/>
    <property type="project" value="TreeGrafter"/>
</dbReference>
<dbReference type="PANTHER" id="PTHR12789:SF0">
    <property type="entry name" value="DENSITY-REGULATED PROTEIN"/>
    <property type="match status" value="1"/>
</dbReference>
<dbReference type="AlphaFoldDB" id="A0AAD9L5D8"/>
<organism evidence="5 6">
    <name type="scientific">Ridgeia piscesae</name>
    <name type="common">Tubeworm</name>
    <dbReference type="NCBI Taxonomy" id="27915"/>
    <lineage>
        <taxon>Eukaryota</taxon>
        <taxon>Metazoa</taxon>
        <taxon>Spiralia</taxon>
        <taxon>Lophotrochozoa</taxon>
        <taxon>Annelida</taxon>
        <taxon>Polychaeta</taxon>
        <taxon>Sedentaria</taxon>
        <taxon>Canalipalpata</taxon>
        <taxon>Sabellida</taxon>
        <taxon>Siboglinidae</taxon>
        <taxon>Ridgeia</taxon>
    </lineage>
</organism>
<dbReference type="InterPro" id="IPR050318">
    <property type="entry name" value="DENR/SUI1_TIF"/>
</dbReference>
<evidence type="ECO:0000313" key="5">
    <source>
        <dbReference type="EMBL" id="KAK2182925.1"/>
    </source>
</evidence>
<accession>A0AAD9L5D8</accession>
<gene>
    <name evidence="5" type="ORF">NP493_332g01000</name>
</gene>
<sequence>MSEGDTAVASAEESKFFTYDGPNPKLTYPLKVIYCDVCDGWPLEYVEHHPNYEKAKEWMEKNLSDDLLELYLGDKEEAESGDGTATGGKKKRQSRGGRGMIKTKKKQDQPQRVCLSRAPRGKKKYVTVITGLATYDINLKTASKFFASSFSCGSSVTGDDEIVIQGDVKDDLFDIISEKWPQIDEECIDDLGDMKR</sequence>
<name>A0AAD9L5D8_RIDPI</name>
<feature type="domain" description="SUI1" evidence="4">
    <location>
        <begin position="113"/>
        <end position="180"/>
    </location>
</feature>
<dbReference type="Pfam" id="PF01253">
    <property type="entry name" value="SUI1"/>
    <property type="match status" value="1"/>
</dbReference>
<proteinExistence type="inferred from homology"/>
<feature type="region of interest" description="Disordered" evidence="3">
    <location>
        <begin position="78"/>
        <end position="113"/>
    </location>
</feature>
<dbReference type="InterPro" id="IPR036877">
    <property type="entry name" value="SUI1_dom_sf"/>
</dbReference>
<dbReference type="SUPFAM" id="SSF55159">
    <property type="entry name" value="eIF1-like"/>
    <property type="match status" value="1"/>
</dbReference>
<dbReference type="PANTHER" id="PTHR12789">
    <property type="entry name" value="DENSITY-REGULATED PROTEIN HOMOLOG"/>
    <property type="match status" value="1"/>
</dbReference>
<dbReference type="NCBIfam" id="TIGR01159">
    <property type="entry name" value="DRP1"/>
    <property type="match status" value="1"/>
</dbReference>
<dbReference type="GO" id="GO:0003729">
    <property type="term" value="F:mRNA binding"/>
    <property type="evidence" value="ECO:0007669"/>
    <property type="project" value="TreeGrafter"/>
</dbReference>
<dbReference type="Proteomes" id="UP001209878">
    <property type="component" value="Unassembled WGS sequence"/>
</dbReference>
<evidence type="ECO:0000313" key="6">
    <source>
        <dbReference type="Proteomes" id="UP001209878"/>
    </source>
</evidence>
<dbReference type="Gene3D" id="3.30.780.10">
    <property type="entry name" value="SUI1-like domain"/>
    <property type="match status" value="1"/>
</dbReference>
<keyword evidence="6" id="KW-1185">Reference proteome</keyword>
<feature type="compositionally biased region" description="Basic residues" evidence="3">
    <location>
        <begin position="88"/>
        <end position="105"/>
    </location>
</feature>
<dbReference type="PROSITE" id="PS50296">
    <property type="entry name" value="SUI1"/>
    <property type="match status" value="1"/>
</dbReference>
<dbReference type="InterPro" id="IPR046447">
    <property type="entry name" value="DENR_C"/>
</dbReference>
<dbReference type="InterPro" id="IPR005873">
    <property type="entry name" value="DENR_eukaryotes"/>
</dbReference>
<dbReference type="GO" id="GO:0001731">
    <property type="term" value="P:formation of translation preinitiation complex"/>
    <property type="evidence" value="ECO:0007669"/>
    <property type="project" value="TreeGrafter"/>
</dbReference>
<dbReference type="GO" id="GO:0003743">
    <property type="term" value="F:translation initiation factor activity"/>
    <property type="evidence" value="ECO:0007669"/>
    <property type="project" value="InterPro"/>
</dbReference>
<reference evidence="5" key="1">
    <citation type="journal article" date="2023" name="Mol. Biol. Evol.">
        <title>Third-Generation Sequencing Reveals the Adaptive Role of the Epigenome in Three Deep-Sea Polychaetes.</title>
        <authorList>
            <person name="Perez M."/>
            <person name="Aroh O."/>
            <person name="Sun Y."/>
            <person name="Lan Y."/>
            <person name="Juniper S.K."/>
            <person name="Young C.R."/>
            <person name="Angers B."/>
            <person name="Qian P.Y."/>
        </authorList>
    </citation>
    <scope>NUCLEOTIDE SEQUENCE</scope>
    <source>
        <strain evidence="5">R07B-5</strain>
    </source>
</reference>
<dbReference type="CDD" id="cd11607">
    <property type="entry name" value="DENR_C"/>
    <property type="match status" value="1"/>
</dbReference>
<evidence type="ECO:0000256" key="2">
    <source>
        <dbReference type="RuleBase" id="RU361273"/>
    </source>
</evidence>
<dbReference type="InterPro" id="IPR001950">
    <property type="entry name" value="SUI1"/>
</dbReference>
<comment type="caution">
    <text evidence="5">The sequence shown here is derived from an EMBL/GenBank/DDBJ whole genome shotgun (WGS) entry which is preliminary data.</text>
</comment>